<dbReference type="Pfam" id="PF01584">
    <property type="entry name" value="CheW"/>
    <property type="match status" value="1"/>
</dbReference>
<dbReference type="SUPFAM" id="SSF50341">
    <property type="entry name" value="CheW-like"/>
    <property type="match status" value="1"/>
</dbReference>
<name>A0A0B6X3G8_9BACT</name>
<dbReference type="Gene3D" id="2.30.30.40">
    <property type="entry name" value="SH3 Domains"/>
    <property type="match status" value="1"/>
</dbReference>
<dbReference type="STRING" id="454194.PYK22_03093"/>
<keyword evidence="3" id="KW-1185">Reference proteome</keyword>
<dbReference type="Proteomes" id="UP000031518">
    <property type="component" value="Unassembled WGS sequence"/>
</dbReference>
<accession>A0A0B6X3G8</accession>
<dbReference type="AlphaFoldDB" id="A0A0B6X3G8"/>
<dbReference type="Gene3D" id="2.40.50.180">
    <property type="entry name" value="CheA-289, Domain 4"/>
    <property type="match status" value="1"/>
</dbReference>
<dbReference type="InterPro" id="IPR039315">
    <property type="entry name" value="CheW"/>
</dbReference>
<dbReference type="OrthoDB" id="9794382at2"/>
<gene>
    <name evidence="2" type="ORF">PYK22_03093</name>
</gene>
<sequence>MQAHDALREFVIFRLDDEYFAFDVSEVAEVFAYQEPVRMPRAPKFLVGVIDVRGHMLPVVDLRLRAEVEAHTQPRHILAIRLGERFIGAIVDEVCEVYEAEEDRIGEVALLGDKLNPQFVKRVLRWGRRLVPVVDALNLLTKDEALRLRRMRPNPRRRRGERSAN</sequence>
<proteinExistence type="predicted"/>
<dbReference type="GO" id="GO:0006935">
    <property type="term" value="P:chemotaxis"/>
    <property type="evidence" value="ECO:0007669"/>
    <property type="project" value="InterPro"/>
</dbReference>
<dbReference type="EMBL" id="CBXV010000008">
    <property type="protein sequence ID" value="CDM67044.1"/>
    <property type="molecule type" value="Genomic_DNA"/>
</dbReference>
<dbReference type="SMART" id="SM00260">
    <property type="entry name" value="CheW"/>
    <property type="match status" value="1"/>
</dbReference>
<feature type="domain" description="CheW-like" evidence="1">
    <location>
        <begin position="7"/>
        <end position="145"/>
    </location>
</feature>
<dbReference type="InterPro" id="IPR036061">
    <property type="entry name" value="CheW-like_dom_sf"/>
</dbReference>
<organism evidence="2 3">
    <name type="scientific">Pyrinomonas methylaliphatogenes</name>
    <dbReference type="NCBI Taxonomy" id="454194"/>
    <lineage>
        <taxon>Bacteria</taxon>
        <taxon>Pseudomonadati</taxon>
        <taxon>Acidobacteriota</taxon>
        <taxon>Blastocatellia</taxon>
        <taxon>Blastocatellales</taxon>
        <taxon>Pyrinomonadaceae</taxon>
        <taxon>Pyrinomonas</taxon>
    </lineage>
</organism>
<dbReference type="PANTHER" id="PTHR22617:SF23">
    <property type="entry name" value="CHEMOTAXIS PROTEIN CHEW"/>
    <property type="match status" value="1"/>
</dbReference>
<dbReference type="GO" id="GO:0005829">
    <property type="term" value="C:cytosol"/>
    <property type="evidence" value="ECO:0007669"/>
    <property type="project" value="TreeGrafter"/>
</dbReference>
<dbReference type="InterPro" id="IPR002545">
    <property type="entry name" value="CheW-lke_dom"/>
</dbReference>
<evidence type="ECO:0000313" key="3">
    <source>
        <dbReference type="Proteomes" id="UP000031518"/>
    </source>
</evidence>
<dbReference type="GO" id="GO:0007165">
    <property type="term" value="P:signal transduction"/>
    <property type="evidence" value="ECO:0007669"/>
    <property type="project" value="InterPro"/>
</dbReference>
<reference evidence="2 3" key="2">
    <citation type="submission" date="2015-01" db="EMBL/GenBank/DDBJ databases">
        <title>Complete genome sequence of Pyrinomonas methylaliphatogenes type strain K22T.</title>
        <authorList>
            <person name="Lee K.C.Y."/>
            <person name="Power J.F."/>
            <person name="Dunfield P.F."/>
            <person name="Morgan X.C."/>
            <person name="Huttenhower C."/>
            <person name="Stott M.B."/>
        </authorList>
    </citation>
    <scope>NUCLEOTIDE SEQUENCE [LARGE SCALE GENOMIC DNA]</scope>
    <source>
        <strain evidence="2 3">K22</strain>
    </source>
</reference>
<dbReference type="RefSeq" id="WP_041978614.1">
    <property type="nucleotide sequence ID" value="NZ_CBXV010000008.1"/>
</dbReference>
<protein>
    <submittedName>
        <fullName evidence="2">Chemotaxis signal transduction protein</fullName>
    </submittedName>
</protein>
<reference evidence="2 3" key="1">
    <citation type="submission" date="2013-12" db="EMBL/GenBank/DDBJ databases">
        <authorList>
            <person name="Stott M."/>
        </authorList>
    </citation>
    <scope>NUCLEOTIDE SEQUENCE [LARGE SCALE GENOMIC DNA]</scope>
    <source>
        <strain evidence="2 3">K22</strain>
    </source>
</reference>
<dbReference type="PANTHER" id="PTHR22617">
    <property type="entry name" value="CHEMOTAXIS SENSOR HISTIDINE KINASE-RELATED"/>
    <property type="match status" value="1"/>
</dbReference>
<dbReference type="PROSITE" id="PS50851">
    <property type="entry name" value="CHEW"/>
    <property type="match status" value="1"/>
</dbReference>
<evidence type="ECO:0000259" key="1">
    <source>
        <dbReference type="PROSITE" id="PS50851"/>
    </source>
</evidence>
<evidence type="ECO:0000313" key="2">
    <source>
        <dbReference type="EMBL" id="CDM67044.1"/>
    </source>
</evidence>